<dbReference type="PROSITE" id="PS51447">
    <property type="entry name" value="FDX_ACB"/>
    <property type="match status" value="1"/>
</dbReference>
<keyword evidence="4" id="KW-0479">Metal-binding</keyword>
<dbReference type="Gene3D" id="3.30.930.10">
    <property type="entry name" value="Bira Bifunctional Protein, Domain 2"/>
    <property type="match status" value="1"/>
</dbReference>
<dbReference type="GO" id="GO:0000287">
    <property type="term" value="F:magnesium ion binding"/>
    <property type="evidence" value="ECO:0007669"/>
    <property type="project" value="InterPro"/>
</dbReference>
<dbReference type="InterPro" id="IPR036690">
    <property type="entry name" value="Fdx_antiC-bd_sf"/>
</dbReference>
<keyword evidence="12" id="KW-0934">Plastid</keyword>
<name>A0A1Z1MAL7_9FLOR</name>
<dbReference type="RefSeq" id="YP_009394437.1">
    <property type="nucleotide sequence ID" value="NC_035272.1"/>
</dbReference>
<dbReference type="InterPro" id="IPR005121">
    <property type="entry name" value="Fdx_antiC-bd"/>
</dbReference>
<dbReference type="AlphaFoldDB" id="A0A1Z1MAL7"/>
<evidence type="ECO:0000259" key="10">
    <source>
        <dbReference type="PROSITE" id="PS51447"/>
    </source>
</evidence>
<dbReference type="InterPro" id="IPR045060">
    <property type="entry name" value="Phe-tRNA-ligase_IIc_bsu"/>
</dbReference>
<sequence length="646" mass="76635">MRFSWQLTNSFLKMPHKNFQKILNKLILSGIEVDKIENMTNDKILDLNITTNRKEINSAFSLARELSILTNNKIQIKRVKFNLDTRSMNKLHLNYVRIQIIDDELNQSTPQWILEHLKIKGETICNNLENIQKYIYSKWGTTFKIIKMNEIDQSVFSNNIDGSKITIKQIIQKQKTLKTSRPIKILVFSTEQKLRKSSDIDYDVNEFYENYYSDSINIIKDSLRCTVGKYYEYYKNFIPENNTISIGKNTLNNLLGSSEKTKIKFLENQKIREILKNLKFLPKYIKEKKIFIINTPKYRKHDIKHKIDIVEEIGKIHEFQNFYNKYKYKKLTGKKSEKFVKINKIRRVLRNIGLNEVINSSLANNSLDINKSIKIHNPINEEQKHLRNNIIDSLISNYIHHKKYTDENLLIFEIGKTFQKKNLEHKYIEAKSLGALIYAPKYHRKDWREKPNLMSIFHAKGILELFLEQINADIYLDKLDKKNDSISNILKKNNIIGIYNKKNHKLIGILGEINNELIKLNRNNNEKVYIFEIKLDKLISTTKIKNHLNYSKKLYSEYPSITRDISIPMSRYQNIDTIKNKIVCMNKEIIESIEIFNEYKTIESHEDSQRSRFVGIRIKYRSLYKTLNTEDIRNIDNQLSYIMNSI</sequence>
<dbReference type="InterPro" id="IPR009061">
    <property type="entry name" value="DNA-bd_dom_put_sf"/>
</dbReference>
<keyword evidence="6" id="KW-0067">ATP-binding</keyword>
<evidence type="ECO:0000313" key="12">
    <source>
        <dbReference type="EMBL" id="ARW62999.1"/>
    </source>
</evidence>
<keyword evidence="5" id="KW-0547">Nucleotide-binding</keyword>
<evidence type="ECO:0000256" key="6">
    <source>
        <dbReference type="ARBA" id="ARBA00022840"/>
    </source>
</evidence>
<dbReference type="SMART" id="SM00874">
    <property type="entry name" value="B5"/>
    <property type="match status" value="1"/>
</dbReference>
<dbReference type="GO" id="GO:0004826">
    <property type="term" value="F:phenylalanine-tRNA ligase activity"/>
    <property type="evidence" value="ECO:0007669"/>
    <property type="project" value="UniProtKB-EC"/>
</dbReference>
<dbReference type="Pfam" id="PF03147">
    <property type="entry name" value="FDX-ACB"/>
    <property type="match status" value="1"/>
</dbReference>
<dbReference type="InterPro" id="IPR045864">
    <property type="entry name" value="aa-tRNA-synth_II/BPL/LPL"/>
</dbReference>
<evidence type="ECO:0000256" key="7">
    <source>
        <dbReference type="ARBA" id="ARBA00022842"/>
    </source>
</evidence>
<geneLocation type="chloroplast" evidence="12"/>
<dbReference type="GO" id="GO:0006432">
    <property type="term" value="P:phenylalanyl-tRNA aminoacylation"/>
    <property type="evidence" value="ECO:0007669"/>
    <property type="project" value="InterPro"/>
</dbReference>
<dbReference type="SUPFAM" id="SSF55681">
    <property type="entry name" value="Class II aaRS and biotin synthetases"/>
    <property type="match status" value="1"/>
</dbReference>
<evidence type="ECO:0000256" key="9">
    <source>
        <dbReference type="ARBA" id="ARBA00023146"/>
    </source>
</evidence>
<dbReference type="Gene3D" id="3.30.70.380">
    <property type="entry name" value="Ferrodoxin-fold anticodon-binding domain"/>
    <property type="match status" value="1"/>
</dbReference>
<reference evidence="12" key="1">
    <citation type="journal article" date="2017" name="J. Phycol.">
        <title>Analysis of chloroplast genomes and a supermatrix inform reclassification of the Rhodomelaceae (Rhodophyta).</title>
        <authorList>
            <person name="Diaz-Tapia P."/>
            <person name="Maggs C.A."/>
            <person name="West J.A."/>
            <person name="Verbruggen H."/>
        </authorList>
    </citation>
    <scope>NUCLEOTIDE SEQUENCE</scope>
    <source>
        <strain evidence="12">PD516</strain>
    </source>
</reference>
<comment type="cofactor">
    <cofactor evidence="1">
        <name>Mg(2+)</name>
        <dbReference type="ChEBI" id="CHEBI:18420"/>
    </cofactor>
</comment>
<keyword evidence="3 12" id="KW-0436">Ligase</keyword>
<proteinExistence type="predicted"/>
<evidence type="ECO:0000256" key="3">
    <source>
        <dbReference type="ARBA" id="ARBA00022598"/>
    </source>
</evidence>
<evidence type="ECO:0000256" key="2">
    <source>
        <dbReference type="ARBA" id="ARBA00012814"/>
    </source>
</evidence>
<keyword evidence="12" id="KW-0150">Chloroplast</keyword>
<keyword evidence="8" id="KW-0648">Protein biosynthesis</keyword>
<evidence type="ECO:0000256" key="1">
    <source>
        <dbReference type="ARBA" id="ARBA00001946"/>
    </source>
</evidence>
<dbReference type="GeneID" id="33356294"/>
<dbReference type="GO" id="GO:0005524">
    <property type="term" value="F:ATP binding"/>
    <property type="evidence" value="ECO:0007669"/>
    <property type="project" value="UniProtKB-KW"/>
</dbReference>
<protein>
    <recommendedName>
        <fullName evidence="2">phenylalanine--tRNA ligase</fullName>
        <ecNumber evidence="2">6.1.1.20</ecNumber>
    </recommendedName>
</protein>
<dbReference type="SMART" id="SM00896">
    <property type="entry name" value="FDX-ACB"/>
    <property type="match status" value="1"/>
</dbReference>
<dbReference type="SUPFAM" id="SSF54991">
    <property type="entry name" value="Anticodon-binding domain of PheRS"/>
    <property type="match status" value="1"/>
</dbReference>
<dbReference type="PROSITE" id="PS51483">
    <property type="entry name" value="B5"/>
    <property type="match status" value="1"/>
</dbReference>
<evidence type="ECO:0000256" key="5">
    <source>
        <dbReference type="ARBA" id="ARBA00022741"/>
    </source>
</evidence>
<evidence type="ECO:0000256" key="8">
    <source>
        <dbReference type="ARBA" id="ARBA00022917"/>
    </source>
</evidence>
<dbReference type="PANTHER" id="PTHR10947:SF3">
    <property type="entry name" value="LEUCINE-RICH REPEAT-CONTAINING PROTEIN 47"/>
    <property type="match status" value="1"/>
</dbReference>
<keyword evidence="7" id="KW-0460">Magnesium</keyword>
<dbReference type="GO" id="GO:0003723">
    <property type="term" value="F:RNA binding"/>
    <property type="evidence" value="ECO:0007669"/>
    <property type="project" value="InterPro"/>
</dbReference>
<dbReference type="SUPFAM" id="SSF46955">
    <property type="entry name" value="Putative DNA-binding domain"/>
    <property type="match status" value="2"/>
</dbReference>
<organism evidence="12">
    <name type="scientific">Leptosiphonia brodiei</name>
    <dbReference type="NCBI Taxonomy" id="2608611"/>
    <lineage>
        <taxon>Eukaryota</taxon>
        <taxon>Rhodophyta</taxon>
        <taxon>Florideophyceae</taxon>
        <taxon>Rhodymeniophycidae</taxon>
        <taxon>Ceramiales</taxon>
        <taxon>Rhodomelaceae</taxon>
        <taxon>Polysiphonioideae</taxon>
        <taxon>Leptosiphonia</taxon>
    </lineage>
</organism>
<evidence type="ECO:0000259" key="11">
    <source>
        <dbReference type="PROSITE" id="PS51483"/>
    </source>
</evidence>
<gene>
    <name evidence="12" type="primary">syfB</name>
</gene>
<dbReference type="InterPro" id="IPR005147">
    <property type="entry name" value="tRNA_synthase_B5-dom"/>
</dbReference>
<dbReference type="EC" id="6.1.1.20" evidence="2"/>
<dbReference type="PANTHER" id="PTHR10947">
    <property type="entry name" value="PHENYLALANYL-TRNA SYNTHETASE BETA CHAIN AND LEUCINE-RICH REPEAT-CONTAINING PROTEIN 47"/>
    <property type="match status" value="1"/>
</dbReference>
<keyword evidence="9" id="KW-0030">Aminoacyl-tRNA synthetase</keyword>
<evidence type="ECO:0000256" key="4">
    <source>
        <dbReference type="ARBA" id="ARBA00022723"/>
    </source>
</evidence>
<dbReference type="EMBL" id="MF101425">
    <property type="protein sequence ID" value="ARW62999.1"/>
    <property type="molecule type" value="Genomic_DNA"/>
</dbReference>
<dbReference type="Pfam" id="PF03484">
    <property type="entry name" value="B5"/>
    <property type="match status" value="1"/>
</dbReference>
<feature type="domain" description="FDX-ACB" evidence="10">
    <location>
        <begin position="556"/>
        <end position="646"/>
    </location>
</feature>
<dbReference type="InterPro" id="IPR041616">
    <property type="entry name" value="PheRS_beta_core"/>
</dbReference>
<dbReference type="Gene3D" id="3.30.56.10">
    <property type="match status" value="2"/>
</dbReference>
<feature type="domain" description="B5" evidence="11">
    <location>
        <begin position="239"/>
        <end position="324"/>
    </location>
</feature>
<accession>A0A1Z1MAL7</accession>
<dbReference type="Pfam" id="PF17759">
    <property type="entry name" value="tRNA_synthFbeta"/>
    <property type="match status" value="1"/>
</dbReference>